<dbReference type="OrthoDB" id="3700491at2"/>
<keyword evidence="3" id="KW-1185">Reference proteome</keyword>
<proteinExistence type="predicted"/>
<organism evidence="2 3">
    <name type="scientific">Prauserella rugosa</name>
    <dbReference type="NCBI Taxonomy" id="43354"/>
    <lineage>
        <taxon>Bacteria</taxon>
        <taxon>Bacillati</taxon>
        <taxon>Actinomycetota</taxon>
        <taxon>Actinomycetes</taxon>
        <taxon>Pseudonocardiales</taxon>
        <taxon>Pseudonocardiaceae</taxon>
        <taxon>Prauserella</taxon>
    </lineage>
</organism>
<evidence type="ECO:0000313" key="2">
    <source>
        <dbReference type="EMBL" id="TWH21776.1"/>
    </source>
</evidence>
<feature type="compositionally biased region" description="Basic and acidic residues" evidence="1">
    <location>
        <begin position="66"/>
        <end position="78"/>
    </location>
</feature>
<protein>
    <submittedName>
        <fullName evidence="2">Uncharacterized protein</fullName>
    </submittedName>
</protein>
<dbReference type="AlphaFoldDB" id="A0A660CEL4"/>
<name>A0A660CEL4_9PSEU</name>
<dbReference type="Proteomes" id="UP000317303">
    <property type="component" value="Unassembled WGS sequence"/>
</dbReference>
<dbReference type="EMBL" id="VLJV01000001">
    <property type="protein sequence ID" value="TWH21776.1"/>
    <property type="molecule type" value="Genomic_DNA"/>
</dbReference>
<evidence type="ECO:0000256" key="1">
    <source>
        <dbReference type="SAM" id="MobiDB-lite"/>
    </source>
</evidence>
<feature type="compositionally biased region" description="Low complexity" evidence="1">
    <location>
        <begin position="18"/>
        <end position="27"/>
    </location>
</feature>
<dbReference type="RefSeq" id="WP_036875518.1">
    <property type="nucleotide sequence ID" value="NZ_JOIJ01000001.1"/>
</dbReference>
<evidence type="ECO:0000313" key="3">
    <source>
        <dbReference type="Proteomes" id="UP000317303"/>
    </source>
</evidence>
<comment type="caution">
    <text evidence="2">The sequence shown here is derived from an EMBL/GenBank/DDBJ whole genome shotgun (WGS) entry which is preliminary data.</text>
</comment>
<reference evidence="2 3" key="1">
    <citation type="submission" date="2019-07" db="EMBL/GenBank/DDBJ databases">
        <title>R&amp;d 2014.</title>
        <authorList>
            <person name="Klenk H.-P."/>
        </authorList>
    </citation>
    <scope>NUCLEOTIDE SEQUENCE [LARGE SCALE GENOMIC DNA]</scope>
    <source>
        <strain evidence="2 3">DSM 43194</strain>
    </source>
</reference>
<gene>
    <name evidence="2" type="ORF">JD82_03645</name>
</gene>
<feature type="region of interest" description="Disordered" evidence="1">
    <location>
        <begin position="1"/>
        <end position="80"/>
    </location>
</feature>
<accession>A0A660CEL4</accession>
<sequence length="139" mass="14298">MEMASQAPHGASPLTPVSSLSAARSSAGGDVVTVGATPDFDGVGSIDGVDAPVPASRKHFSPVPTAERHTPDGRRPEDGSAVWRVQCGDLIGRERCVTVYVDNDDVVLVGPPGETARLTGTQLGQLRAALGEAAKLAER</sequence>